<evidence type="ECO:0000256" key="2">
    <source>
        <dbReference type="ARBA" id="ARBA00010827"/>
    </source>
</evidence>
<evidence type="ECO:0000256" key="3">
    <source>
        <dbReference type="ARBA" id="ARBA00022982"/>
    </source>
</evidence>
<evidence type="ECO:0000256" key="1">
    <source>
        <dbReference type="ARBA" id="ARBA00004170"/>
    </source>
</evidence>
<evidence type="ECO:0000256" key="5">
    <source>
        <dbReference type="ARBA" id="ARBA00023136"/>
    </source>
</evidence>
<keyword evidence="9" id="KW-1185">Reference proteome</keyword>
<comment type="similarity">
    <text evidence="2 7">Belongs to the PsbU family.</text>
</comment>
<dbReference type="InterPro" id="IPR010527">
    <property type="entry name" value="PSII_PsbU"/>
</dbReference>
<accession>A0ABY5AKZ6</accession>
<gene>
    <name evidence="7 8" type="primary">psbU</name>
    <name evidence="8" type="ORF">NEA10_11080</name>
</gene>
<dbReference type="EMBL" id="CP098611">
    <property type="protein sequence ID" value="USR89436.1"/>
    <property type="molecule type" value="Genomic_DNA"/>
</dbReference>
<evidence type="ECO:0000313" key="9">
    <source>
        <dbReference type="Proteomes" id="UP001056708"/>
    </source>
</evidence>
<feature type="signal peptide" evidence="7">
    <location>
        <begin position="1"/>
        <end position="24"/>
    </location>
</feature>
<organism evidence="8 9">
    <name type="scientific">Phormidium yuhuli AB48</name>
    <dbReference type="NCBI Taxonomy" id="2940671"/>
    <lineage>
        <taxon>Bacteria</taxon>
        <taxon>Bacillati</taxon>
        <taxon>Cyanobacteriota</taxon>
        <taxon>Cyanophyceae</taxon>
        <taxon>Oscillatoriophycideae</taxon>
        <taxon>Oscillatoriales</taxon>
        <taxon>Oscillatoriaceae</taxon>
        <taxon>Phormidium</taxon>
        <taxon>Phormidium yuhuli</taxon>
    </lineage>
</organism>
<keyword evidence="3 7" id="KW-0249">Electron transport</keyword>
<dbReference type="RefSeq" id="WP_252659910.1">
    <property type="nucleotide sequence ID" value="NZ_CP098611.1"/>
</dbReference>
<evidence type="ECO:0000256" key="7">
    <source>
        <dbReference type="HAMAP-Rule" id="MF_00589"/>
    </source>
</evidence>
<evidence type="ECO:0000256" key="4">
    <source>
        <dbReference type="ARBA" id="ARBA00023078"/>
    </source>
</evidence>
<dbReference type="SUPFAM" id="SSF81585">
    <property type="entry name" value="PsbU/PolX domain-like"/>
    <property type="match status" value="1"/>
</dbReference>
<keyword evidence="4 7" id="KW-0793">Thylakoid</keyword>
<evidence type="ECO:0000313" key="8">
    <source>
        <dbReference type="EMBL" id="USR89436.1"/>
    </source>
</evidence>
<dbReference type="Gene3D" id="1.10.150.320">
    <property type="entry name" value="Photosystem II 12 kDa extrinsic protein"/>
    <property type="match status" value="1"/>
</dbReference>
<evidence type="ECO:0000256" key="6">
    <source>
        <dbReference type="ARBA" id="ARBA00023276"/>
    </source>
</evidence>
<proteinExistence type="inferred from homology"/>
<comment type="subcellular location">
    <subcellularLocation>
        <location evidence="7">Cellular thylakoid membrane</location>
        <topology evidence="7">Peripheral membrane protein</topology>
        <orientation evidence="7">Lumenal side</orientation>
    </subcellularLocation>
    <subcellularLocation>
        <location evidence="1">Membrane</location>
        <topology evidence="1">Peripheral membrane protein</topology>
    </subcellularLocation>
</comment>
<feature type="chain" id="PRO_5044913023" description="Photosystem II extrinsic protein U" evidence="7">
    <location>
        <begin position="25"/>
        <end position="129"/>
    </location>
</feature>
<name>A0ABY5AKZ6_9CYAN</name>
<sequence length="129" mass="14595" precursor="true">MKRLIRLFAVVCVCLGLLSWVAPAQPALANEGVELKNSFDAKLNTEFGQKIDINNTNVRAFRKYRGMYPTLAGLIVQNAPYDKVEDVLEIPSLSERQKQILQENLKYFTATDPEAFLNEGDDRINNGIY</sequence>
<reference evidence="8" key="1">
    <citation type="submission" date="2022-06" db="EMBL/GenBank/DDBJ databases">
        <title>Genome sequence of Phormidium yuhuli AB48 isolated from an industrial photobioreactor environment.</title>
        <authorList>
            <person name="Qiu Y."/>
            <person name="Noonan A.J.C."/>
            <person name="Dofher K."/>
            <person name="Koch M."/>
            <person name="Kieft B."/>
            <person name="Lin X."/>
            <person name="Ziels R.M."/>
            <person name="Hallam S.J."/>
        </authorList>
    </citation>
    <scope>NUCLEOTIDE SEQUENCE</scope>
    <source>
        <strain evidence="8">AB48</strain>
    </source>
</reference>
<keyword evidence="7" id="KW-0732">Signal</keyword>
<dbReference type="HAMAP" id="MF_00589">
    <property type="entry name" value="PSII_PsbU"/>
    <property type="match status" value="1"/>
</dbReference>
<protein>
    <recommendedName>
        <fullName evidence="7">Photosystem II extrinsic protein U</fullName>
        <shortName evidence="7">PSII-U</shortName>
        <shortName evidence="7">PsbU</shortName>
    </recommendedName>
    <alternativeName>
        <fullName evidence="7">Photosystem II 12 kDa extrinsic protein</fullName>
        <shortName evidence="7">PS II complex 12 kDa extrinsic protein</shortName>
    </alternativeName>
</protein>
<comment type="subunit">
    <text evidence="7">PSII is composed of 1 copy each of membrane proteins PsbA, PsbB, PsbC, PsbD, PsbE, PsbF, PsbH, PsbI, PsbJ, PsbK, PsbL, PsbM, PsbT, PsbX, PsbY, PsbZ, Psb30/Ycf12, peripheral proteins PsbO, CyanoQ (PsbQ), PsbU, PsbV and a large number of cofactors. It forms dimeric complexes.</text>
</comment>
<comment type="function">
    <text evidence="7">One of the extrinsic, lumenal subunits of photosystem II (PSII). PSII is a light-driven water plastoquinone oxidoreductase, using light energy to abstract electrons from H(2)O, generating a proton gradient subsequently used for ATP formation. The extrinsic proteins stabilize the structure of photosystem II oxygen-evolving complex (OEC), the ion environment of oxygen evolution and protect the OEC against heat-induced inactivation.</text>
</comment>
<dbReference type="Pfam" id="PF06514">
    <property type="entry name" value="PsbU"/>
    <property type="match status" value="1"/>
</dbReference>
<keyword evidence="6 7" id="KW-0604">Photosystem II</keyword>
<dbReference type="NCBIfam" id="NF002708">
    <property type="entry name" value="PRK02515.1"/>
    <property type="match status" value="1"/>
</dbReference>
<keyword evidence="5 7" id="KW-0472">Membrane</keyword>
<keyword evidence="7" id="KW-0813">Transport</keyword>
<keyword evidence="7" id="KW-0602">Photosynthesis</keyword>
<dbReference type="Proteomes" id="UP001056708">
    <property type="component" value="Chromosome"/>
</dbReference>